<keyword evidence="3" id="KW-1185">Reference proteome</keyword>
<reference evidence="2 3" key="1">
    <citation type="submission" date="2018-04" db="EMBL/GenBank/DDBJ databases">
        <title>Polynucleobacter sp. LimPoW16 genome.</title>
        <authorList>
            <person name="Hahn M.W."/>
        </authorList>
    </citation>
    <scope>NUCLEOTIDE SEQUENCE [LARGE SCALE GENOMIC DNA]</scope>
    <source>
        <strain evidence="2 3">LimPoW16</strain>
    </source>
</reference>
<protein>
    <submittedName>
        <fullName evidence="2">Uncharacterized protein</fullName>
    </submittedName>
</protein>
<proteinExistence type="predicted"/>
<evidence type="ECO:0000256" key="1">
    <source>
        <dbReference type="SAM" id="MobiDB-lite"/>
    </source>
</evidence>
<organism evidence="2 3">
    <name type="scientific">Polynucleobacter antarcticus</name>
    <dbReference type="NCBI Taxonomy" id="1743162"/>
    <lineage>
        <taxon>Bacteria</taxon>
        <taxon>Pseudomonadati</taxon>
        <taxon>Pseudomonadota</taxon>
        <taxon>Betaproteobacteria</taxon>
        <taxon>Burkholderiales</taxon>
        <taxon>Burkholderiaceae</taxon>
        <taxon>Polynucleobacter</taxon>
    </lineage>
</organism>
<dbReference type="RefSeq" id="WP_173943494.1">
    <property type="nucleotide sequence ID" value="NZ_CBCSCD010000002.1"/>
</dbReference>
<evidence type="ECO:0000313" key="3">
    <source>
        <dbReference type="Proteomes" id="UP000500806"/>
    </source>
</evidence>
<dbReference type="AlphaFoldDB" id="A0A6M9PZT5"/>
<evidence type="ECO:0000313" key="2">
    <source>
        <dbReference type="EMBL" id="QKM63326.1"/>
    </source>
</evidence>
<name>A0A6M9PZT5_9BURK</name>
<dbReference type="Proteomes" id="UP000500806">
    <property type="component" value="Chromosome"/>
</dbReference>
<dbReference type="KEGG" id="pani:DCO16_09925"/>
<gene>
    <name evidence="2" type="ORF">DCO16_09925</name>
</gene>
<sequence>MYLSKKSLIVMICLFVISFKVASGGVFIQSAIERAHLLSSAYTSVEIQKTISSKNSVEDKEPVHSMYLMSHVLAALSESTIVMPLISERQMKYSTASDPYHADNIPDSVYKPPKNNA</sequence>
<feature type="region of interest" description="Disordered" evidence="1">
    <location>
        <begin position="97"/>
        <end position="117"/>
    </location>
</feature>
<accession>A0A6M9PZT5</accession>
<dbReference type="EMBL" id="CP028941">
    <property type="protein sequence ID" value="QKM63326.1"/>
    <property type="molecule type" value="Genomic_DNA"/>
</dbReference>